<dbReference type="AlphaFoldDB" id="A0A7W6LP02"/>
<organism evidence="1 2">
    <name type="scientific">Sphingobium scionense</name>
    <dbReference type="NCBI Taxonomy" id="1404341"/>
    <lineage>
        <taxon>Bacteria</taxon>
        <taxon>Pseudomonadati</taxon>
        <taxon>Pseudomonadota</taxon>
        <taxon>Alphaproteobacteria</taxon>
        <taxon>Sphingomonadales</taxon>
        <taxon>Sphingomonadaceae</taxon>
        <taxon>Sphingobium</taxon>
    </lineage>
</organism>
<proteinExistence type="predicted"/>
<dbReference type="RefSeq" id="WP_223178082.1">
    <property type="nucleotide sequence ID" value="NZ_JACIEU010000002.1"/>
</dbReference>
<gene>
    <name evidence="1" type="ORF">GGQ90_000477</name>
</gene>
<protein>
    <submittedName>
        <fullName evidence="1">Uncharacterized protein</fullName>
    </submittedName>
</protein>
<sequence>MASDRMMQAIGTLERAISRLEQNVASLPEAAPHANGVDQTAALAALQSLDALIGELRERTDG</sequence>
<accession>A0A7W6LP02</accession>
<reference evidence="1 2" key="1">
    <citation type="submission" date="2020-08" db="EMBL/GenBank/DDBJ databases">
        <title>Genomic Encyclopedia of Type Strains, Phase IV (KMG-IV): sequencing the most valuable type-strain genomes for metagenomic binning, comparative biology and taxonomic classification.</title>
        <authorList>
            <person name="Goeker M."/>
        </authorList>
    </citation>
    <scope>NUCLEOTIDE SEQUENCE [LARGE SCALE GENOMIC DNA]</scope>
    <source>
        <strain evidence="1 2">DSM 19371</strain>
    </source>
</reference>
<keyword evidence="2" id="KW-1185">Reference proteome</keyword>
<name>A0A7W6LP02_9SPHN</name>
<evidence type="ECO:0000313" key="1">
    <source>
        <dbReference type="EMBL" id="MBB4146722.1"/>
    </source>
</evidence>
<dbReference type="Proteomes" id="UP000590524">
    <property type="component" value="Unassembled WGS sequence"/>
</dbReference>
<comment type="caution">
    <text evidence="1">The sequence shown here is derived from an EMBL/GenBank/DDBJ whole genome shotgun (WGS) entry which is preliminary data.</text>
</comment>
<evidence type="ECO:0000313" key="2">
    <source>
        <dbReference type="Proteomes" id="UP000590524"/>
    </source>
</evidence>
<dbReference type="EMBL" id="JACIEU010000002">
    <property type="protein sequence ID" value="MBB4146722.1"/>
    <property type="molecule type" value="Genomic_DNA"/>
</dbReference>